<proteinExistence type="predicted"/>
<evidence type="ECO:0008006" key="3">
    <source>
        <dbReference type="Google" id="ProtNLM"/>
    </source>
</evidence>
<dbReference type="AlphaFoldDB" id="A0A1V6SYD8"/>
<organism evidence="1 2">
    <name type="scientific">Penicillium steckii</name>
    <dbReference type="NCBI Taxonomy" id="303698"/>
    <lineage>
        <taxon>Eukaryota</taxon>
        <taxon>Fungi</taxon>
        <taxon>Dikarya</taxon>
        <taxon>Ascomycota</taxon>
        <taxon>Pezizomycotina</taxon>
        <taxon>Eurotiomycetes</taxon>
        <taxon>Eurotiomycetidae</taxon>
        <taxon>Eurotiales</taxon>
        <taxon>Aspergillaceae</taxon>
        <taxon>Penicillium</taxon>
    </lineage>
</organism>
<evidence type="ECO:0000313" key="2">
    <source>
        <dbReference type="Proteomes" id="UP000191285"/>
    </source>
</evidence>
<dbReference type="Proteomes" id="UP000191285">
    <property type="component" value="Unassembled WGS sequence"/>
</dbReference>
<reference evidence="2" key="1">
    <citation type="journal article" date="2017" name="Nat. Microbiol.">
        <title>Global analysis of biosynthetic gene clusters reveals vast potential of secondary metabolite production in Penicillium species.</title>
        <authorList>
            <person name="Nielsen J.C."/>
            <person name="Grijseels S."/>
            <person name="Prigent S."/>
            <person name="Ji B."/>
            <person name="Dainat J."/>
            <person name="Nielsen K.F."/>
            <person name="Frisvad J.C."/>
            <person name="Workman M."/>
            <person name="Nielsen J."/>
        </authorList>
    </citation>
    <scope>NUCLEOTIDE SEQUENCE [LARGE SCALE GENOMIC DNA]</scope>
    <source>
        <strain evidence="2">IBT 24891</strain>
    </source>
</reference>
<dbReference type="PANTHER" id="PTHR47425:SF2">
    <property type="entry name" value="FARB-RELATED"/>
    <property type="match status" value="1"/>
</dbReference>
<protein>
    <recommendedName>
        <fullName evidence="3">Transcription factor domain-containing protein</fullName>
    </recommendedName>
</protein>
<evidence type="ECO:0000313" key="1">
    <source>
        <dbReference type="EMBL" id="OQE19037.1"/>
    </source>
</evidence>
<dbReference type="EMBL" id="MLKD01000016">
    <property type="protein sequence ID" value="OQE19037.1"/>
    <property type="molecule type" value="Genomic_DNA"/>
</dbReference>
<comment type="caution">
    <text evidence="1">The sequence shown here is derived from an EMBL/GenBank/DDBJ whole genome shotgun (WGS) entry which is preliminary data.</text>
</comment>
<dbReference type="PANTHER" id="PTHR47425">
    <property type="entry name" value="FARB-RELATED"/>
    <property type="match status" value="1"/>
</dbReference>
<dbReference type="OrthoDB" id="5041285at2759"/>
<gene>
    <name evidence="1" type="ORF">PENSTE_c016G06414</name>
</gene>
<keyword evidence="2" id="KW-1185">Reference proteome</keyword>
<accession>A0A1V6SYD8</accession>
<dbReference type="STRING" id="303698.A0A1V6SYD8"/>
<dbReference type="InterPro" id="IPR052761">
    <property type="entry name" value="Fungal_Detox/Toxin_TFs"/>
</dbReference>
<dbReference type="CDD" id="cd12148">
    <property type="entry name" value="fungal_TF_MHR"/>
    <property type="match status" value="1"/>
</dbReference>
<name>A0A1V6SYD8_9EURO</name>
<sequence>MRREAIALLVSSNALCKLPYLLNQAGYENKREARKHLYQKAKARSDPSRQLAAIPKAQGALLLTHHTSADAPQAGSLWLTRAIEHAMVVDSHPSDSIMGVSESMRKRLWWCILLRDRSICIGLRRRPQITSIRIDGCFDQLNESDFTDEMRSSRVHNYETKKKLFIAFQEQCNLALLLTELVCLIFTPGLAARRHLAPDEFCRHNERVENIRQSLLVWESHAQPAPSVMSQSGIYDPVSTLKSLTFMYYYAARVDLAQHAALLTEEHSNAPPFGKSYHLSIKQIACDLEAGMAGLTATMEYFSLNGNVEHLPLSVLAYAAMPLVLAAINLKISPSYLDFQKSQRTLDSISNIIRHSESLYDVTDVVAAGTSQILQLAYLVTKNMITASHSPSKPHKLHYRTALEGQSQQQSSYSCQAKNWVEAFIRIPRAYLLISTCVDYSLAFGHLPCGDSLPLSVRPLVSGNGIGRLPWTIRLRRDECYSSCQSDTTKDTDDVISVNDKLSNVTMPPDPFQKLLCEHEYIRPLRSPGMSSANLDIKNARERSEVNACYSKHVLSTLDDHELVGKPKHKMNLDFLDFDSN</sequence>